<dbReference type="Proteomes" id="UP000238164">
    <property type="component" value="Chromosome 1"/>
</dbReference>
<dbReference type="KEGG" id="mgg:MPLG2_0483"/>
<evidence type="ECO:0000313" key="1">
    <source>
        <dbReference type="EMBL" id="SPD85519.1"/>
    </source>
</evidence>
<gene>
    <name evidence="1" type="ORF">MPLG2_0483</name>
</gene>
<dbReference type="AlphaFoldDB" id="A0A2N9JDB7"/>
<evidence type="ECO:0000313" key="2">
    <source>
        <dbReference type="Proteomes" id="UP000238164"/>
    </source>
</evidence>
<name>A0A2N9JDB7_9ACTN</name>
<protein>
    <submittedName>
        <fullName evidence="1">Uncharacterized protein</fullName>
    </submittedName>
</protein>
<dbReference type="EMBL" id="LT985188">
    <property type="protein sequence ID" value="SPD85519.1"/>
    <property type="molecule type" value="Genomic_DNA"/>
</dbReference>
<organism evidence="1 2">
    <name type="scientific">Micropruina glycogenica</name>
    <dbReference type="NCBI Taxonomy" id="75385"/>
    <lineage>
        <taxon>Bacteria</taxon>
        <taxon>Bacillati</taxon>
        <taxon>Actinomycetota</taxon>
        <taxon>Actinomycetes</taxon>
        <taxon>Propionibacteriales</taxon>
        <taxon>Nocardioidaceae</taxon>
        <taxon>Micropruina</taxon>
    </lineage>
</organism>
<sequence length="63" mass="6621">MFSVPTASPRYSAAAGGLSGVRSSLGIAVLKVMVVPLRDWLRAHVETPRRAKVRGSASAMPCP</sequence>
<reference evidence="1 2" key="1">
    <citation type="submission" date="2018-02" db="EMBL/GenBank/DDBJ databases">
        <authorList>
            <person name="Cohen D.B."/>
            <person name="Kent A.D."/>
        </authorList>
    </citation>
    <scope>NUCLEOTIDE SEQUENCE [LARGE SCALE GENOMIC DNA]</scope>
    <source>
        <strain evidence="1">1</strain>
    </source>
</reference>
<proteinExistence type="predicted"/>
<keyword evidence="2" id="KW-1185">Reference proteome</keyword>
<accession>A0A2N9JDB7</accession>